<dbReference type="STRING" id="2070753.A0A3A2ZQ57"/>
<dbReference type="AlphaFoldDB" id="A0A3A2ZQ57"/>
<evidence type="ECO:0000313" key="1">
    <source>
        <dbReference type="EMBL" id="RJE25292.1"/>
    </source>
</evidence>
<dbReference type="Proteomes" id="UP000266188">
    <property type="component" value="Unassembled WGS sequence"/>
</dbReference>
<protein>
    <submittedName>
        <fullName evidence="1">Uncharacterized protein</fullName>
    </submittedName>
</protein>
<keyword evidence="2" id="KW-1185">Reference proteome</keyword>
<dbReference type="OrthoDB" id="10584992at2759"/>
<organism evidence="1 2">
    <name type="scientific">Aspergillus sclerotialis</name>
    <dbReference type="NCBI Taxonomy" id="2070753"/>
    <lineage>
        <taxon>Eukaryota</taxon>
        <taxon>Fungi</taxon>
        <taxon>Dikarya</taxon>
        <taxon>Ascomycota</taxon>
        <taxon>Pezizomycotina</taxon>
        <taxon>Eurotiomycetes</taxon>
        <taxon>Eurotiomycetidae</taxon>
        <taxon>Eurotiales</taxon>
        <taxon>Aspergillaceae</taxon>
        <taxon>Aspergillus</taxon>
        <taxon>Aspergillus subgen. Polypaecilum</taxon>
    </lineage>
</organism>
<dbReference type="EMBL" id="MVGC01000052">
    <property type="protein sequence ID" value="RJE25292.1"/>
    <property type="molecule type" value="Genomic_DNA"/>
</dbReference>
<reference evidence="2" key="1">
    <citation type="submission" date="2017-02" db="EMBL/GenBank/DDBJ databases">
        <authorList>
            <person name="Tafer H."/>
            <person name="Lopandic K."/>
        </authorList>
    </citation>
    <scope>NUCLEOTIDE SEQUENCE [LARGE SCALE GENOMIC DNA]</scope>
    <source>
        <strain evidence="2">CBS 366.77</strain>
    </source>
</reference>
<gene>
    <name evidence="1" type="ORF">PHISCL_02381</name>
</gene>
<accession>A0A3A2ZQ57</accession>
<evidence type="ECO:0000313" key="2">
    <source>
        <dbReference type="Proteomes" id="UP000266188"/>
    </source>
</evidence>
<sequence>MQLGTFAAAALLKTKLFLDLFVLQAKRDRSVLDRFNAPRHLLNLVEPFAPRSPVIGRDNGLLNCRDLTVSLYMLELQVYQLYTCIAMVNRHFWRVLFDPGDTLEDRPTRFGFGSEEEAKFVVDVSYSIWVETPGAIEYVKGKSASGDWAMLLGSRPRNRKFPFPFPSR</sequence>
<name>A0A3A2ZQ57_9EURO</name>
<proteinExistence type="predicted"/>
<comment type="caution">
    <text evidence="1">The sequence shown here is derived from an EMBL/GenBank/DDBJ whole genome shotgun (WGS) entry which is preliminary data.</text>
</comment>